<dbReference type="PROSITE" id="PS00211">
    <property type="entry name" value="ABC_TRANSPORTER_1"/>
    <property type="match status" value="1"/>
</dbReference>
<comment type="subcellular location">
    <subcellularLocation>
        <location evidence="1">Membrane</location>
        <topology evidence="1">Multi-pass membrane protein</topology>
    </subcellularLocation>
</comment>
<dbReference type="PROSITE" id="PS50929">
    <property type="entry name" value="ABC_TM1F"/>
    <property type="match status" value="1"/>
</dbReference>
<feature type="transmembrane region" description="Helical" evidence="7">
    <location>
        <begin position="124"/>
        <end position="144"/>
    </location>
</feature>
<dbReference type="AlphaFoldDB" id="A0A3B0TBQ1"/>
<dbReference type="GO" id="GO:0005524">
    <property type="term" value="F:ATP binding"/>
    <property type="evidence" value="ECO:0007669"/>
    <property type="project" value="UniProtKB-KW"/>
</dbReference>
<evidence type="ECO:0000256" key="4">
    <source>
        <dbReference type="ARBA" id="ARBA00022840"/>
    </source>
</evidence>
<dbReference type="InterPro" id="IPR039421">
    <property type="entry name" value="Type_1_exporter"/>
</dbReference>
<dbReference type="InterPro" id="IPR011527">
    <property type="entry name" value="ABC1_TM_dom"/>
</dbReference>
<dbReference type="InterPro" id="IPR003439">
    <property type="entry name" value="ABC_transporter-like_ATP-bd"/>
</dbReference>
<dbReference type="InterPro" id="IPR017871">
    <property type="entry name" value="ABC_transporter-like_CS"/>
</dbReference>
<dbReference type="Gene3D" id="1.20.1560.10">
    <property type="entry name" value="ABC transporter type 1, transmembrane domain"/>
    <property type="match status" value="1"/>
</dbReference>
<protein>
    <submittedName>
        <fullName evidence="10">Efflux ABC transporter, permease/ATP-binding protein Atu2242</fullName>
    </submittedName>
</protein>
<dbReference type="Gene3D" id="3.40.50.300">
    <property type="entry name" value="P-loop containing nucleotide triphosphate hydrolases"/>
    <property type="match status" value="1"/>
</dbReference>
<dbReference type="GO" id="GO:0140359">
    <property type="term" value="F:ABC-type transporter activity"/>
    <property type="evidence" value="ECO:0007669"/>
    <property type="project" value="InterPro"/>
</dbReference>
<keyword evidence="6 7" id="KW-0472">Membrane</keyword>
<evidence type="ECO:0000313" key="10">
    <source>
        <dbReference type="EMBL" id="VAW16071.1"/>
    </source>
</evidence>
<dbReference type="PANTHER" id="PTHR24221:SF203">
    <property type="entry name" value="ATP-BINDING_PERMEASE FUSION ABC TRANSPORTER-RELATED"/>
    <property type="match status" value="1"/>
</dbReference>
<dbReference type="SMART" id="SM00382">
    <property type="entry name" value="AAA"/>
    <property type="match status" value="1"/>
</dbReference>
<organism evidence="10">
    <name type="scientific">hydrothermal vent metagenome</name>
    <dbReference type="NCBI Taxonomy" id="652676"/>
    <lineage>
        <taxon>unclassified sequences</taxon>
        <taxon>metagenomes</taxon>
        <taxon>ecological metagenomes</taxon>
    </lineage>
</organism>
<dbReference type="PROSITE" id="PS50893">
    <property type="entry name" value="ABC_TRANSPORTER_2"/>
    <property type="match status" value="1"/>
</dbReference>
<keyword evidence="4 10" id="KW-0067">ATP-binding</keyword>
<feature type="transmembrane region" description="Helical" evidence="7">
    <location>
        <begin position="20"/>
        <end position="38"/>
    </location>
</feature>
<dbReference type="GO" id="GO:0016020">
    <property type="term" value="C:membrane"/>
    <property type="evidence" value="ECO:0007669"/>
    <property type="project" value="UniProtKB-SubCell"/>
</dbReference>
<dbReference type="GO" id="GO:0034040">
    <property type="term" value="F:ATPase-coupled lipid transmembrane transporter activity"/>
    <property type="evidence" value="ECO:0007669"/>
    <property type="project" value="TreeGrafter"/>
</dbReference>
<dbReference type="GO" id="GO:0016887">
    <property type="term" value="F:ATP hydrolysis activity"/>
    <property type="evidence" value="ECO:0007669"/>
    <property type="project" value="InterPro"/>
</dbReference>
<dbReference type="SUPFAM" id="SSF52540">
    <property type="entry name" value="P-loop containing nucleoside triphosphate hydrolases"/>
    <property type="match status" value="1"/>
</dbReference>
<feature type="domain" description="ABC transporter" evidence="8">
    <location>
        <begin position="196"/>
        <end position="435"/>
    </location>
</feature>
<evidence type="ECO:0000256" key="5">
    <source>
        <dbReference type="ARBA" id="ARBA00022989"/>
    </source>
</evidence>
<dbReference type="FunFam" id="3.40.50.300:FF:000218">
    <property type="entry name" value="Multidrug ABC transporter ATP-binding protein"/>
    <property type="match status" value="1"/>
</dbReference>
<evidence type="ECO:0000259" key="9">
    <source>
        <dbReference type="PROSITE" id="PS50929"/>
    </source>
</evidence>
<evidence type="ECO:0000256" key="1">
    <source>
        <dbReference type="ARBA" id="ARBA00004141"/>
    </source>
</evidence>
<evidence type="ECO:0000256" key="3">
    <source>
        <dbReference type="ARBA" id="ARBA00022741"/>
    </source>
</evidence>
<feature type="domain" description="ABC transmembrane type-1" evidence="9">
    <location>
        <begin position="1"/>
        <end position="162"/>
    </location>
</feature>
<evidence type="ECO:0000256" key="2">
    <source>
        <dbReference type="ARBA" id="ARBA00022692"/>
    </source>
</evidence>
<dbReference type="SUPFAM" id="SSF90123">
    <property type="entry name" value="ABC transporter transmembrane region"/>
    <property type="match status" value="1"/>
</dbReference>
<evidence type="ECO:0000256" key="6">
    <source>
        <dbReference type="ARBA" id="ARBA00023136"/>
    </source>
</evidence>
<name>A0A3B0TBQ1_9ZZZZ</name>
<dbReference type="Pfam" id="PF00005">
    <property type="entry name" value="ABC_tran"/>
    <property type="match status" value="1"/>
</dbReference>
<gene>
    <name evidence="10" type="ORF">MNBD_ALPHA09-2285</name>
</gene>
<keyword evidence="2 7" id="KW-0812">Transmembrane</keyword>
<proteinExistence type="predicted"/>
<accession>A0A3B0TBQ1</accession>
<evidence type="ECO:0000259" key="8">
    <source>
        <dbReference type="PROSITE" id="PS50893"/>
    </source>
</evidence>
<dbReference type="InterPro" id="IPR027417">
    <property type="entry name" value="P-loop_NTPase"/>
</dbReference>
<evidence type="ECO:0000256" key="7">
    <source>
        <dbReference type="SAM" id="Phobius"/>
    </source>
</evidence>
<sequence>MGIYLIGAAIMAGASDVRLTAPLGVWVVFYVFVLWRFVPHIGAQSKQMSEARSVLSGRLVDAYTNISTVKLFGHGAREIAFGRDAMEHLVKVFGVQMRQIATMVSLIIVLNAVLVFAMAGLAVWLWQAGAVTVGAIAVSVGLMLRISNMSMWIMWEVTNLSENVGTTADGMETISQNHTVVDAPGARDLTVGPAEVVYEGIKFHYGKEGGVIDDLSLAIAPGTRIGLIGRSGAGKSTLVNLLLRFYDLEGGCIKIDGQDISAVTQESLRRSIGVVTQDTSLLHRSVRDNICYGKPQASEAEIIAAARRAQAHEFILGLVDQHGRTGYDALVGERGIKLSGGQRQRIAIARVLLKNAPILVLDEATSALDSEVEAAIQDQLMGLMEGKTVIAIAHRLSTIARMDRLVVVDGGVIVEEGTHADLLARGGLYARLWSRQSGGFLVTDDDRGEVA</sequence>
<dbReference type="PANTHER" id="PTHR24221">
    <property type="entry name" value="ATP-BINDING CASSETTE SUB-FAMILY B"/>
    <property type="match status" value="1"/>
</dbReference>
<keyword evidence="3" id="KW-0547">Nucleotide-binding</keyword>
<dbReference type="InterPro" id="IPR003593">
    <property type="entry name" value="AAA+_ATPase"/>
</dbReference>
<dbReference type="InterPro" id="IPR036640">
    <property type="entry name" value="ABC1_TM_sf"/>
</dbReference>
<keyword evidence="5 7" id="KW-1133">Transmembrane helix</keyword>
<feature type="transmembrane region" description="Helical" evidence="7">
    <location>
        <begin position="100"/>
        <end position="118"/>
    </location>
</feature>
<dbReference type="EMBL" id="UOEM01000093">
    <property type="protein sequence ID" value="VAW16071.1"/>
    <property type="molecule type" value="Genomic_DNA"/>
</dbReference>
<reference evidence="10" key="1">
    <citation type="submission" date="2018-06" db="EMBL/GenBank/DDBJ databases">
        <authorList>
            <person name="Zhirakovskaya E."/>
        </authorList>
    </citation>
    <scope>NUCLEOTIDE SEQUENCE</scope>
</reference>